<dbReference type="EMBL" id="JACSDY010000008">
    <property type="protein sequence ID" value="KAF7421924.1"/>
    <property type="molecule type" value="Genomic_DNA"/>
</dbReference>
<reference evidence="2" key="1">
    <citation type="journal article" date="2020" name="G3 (Bethesda)">
        <title>High-Quality Assemblies for Three Invasive Social Wasps from the &lt;i&gt;Vespula&lt;/i&gt; Genus.</title>
        <authorList>
            <person name="Harrop T.W.R."/>
            <person name="Guhlin J."/>
            <person name="McLaughlin G.M."/>
            <person name="Permina E."/>
            <person name="Stockwell P."/>
            <person name="Gilligan J."/>
            <person name="Le Lec M.F."/>
            <person name="Gruber M.A.M."/>
            <person name="Quinn O."/>
            <person name="Lovegrove M."/>
            <person name="Duncan E.J."/>
            <person name="Remnant E.J."/>
            <person name="Van Eeckhoven J."/>
            <person name="Graham B."/>
            <person name="Knapp R.A."/>
            <person name="Langford K.W."/>
            <person name="Kronenberg Z."/>
            <person name="Press M.O."/>
            <person name="Eacker S.M."/>
            <person name="Wilson-Rankin E.E."/>
            <person name="Purcell J."/>
            <person name="Lester P.J."/>
            <person name="Dearden P.K."/>
        </authorList>
    </citation>
    <scope>NUCLEOTIDE SEQUENCE</scope>
    <source>
        <strain evidence="2">Volc-1</strain>
    </source>
</reference>
<feature type="compositionally biased region" description="Basic and acidic residues" evidence="1">
    <location>
        <begin position="60"/>
        <end position="81"/>
    </location>
</feature>
<accession>A0A834NZ64</accession>
<gene>
    <name evidence="2" type="ORF">H0235_009760</name>
</gene>
<evidence type="ECO:0000313" key="3">
    <source>
        <dbReference type="Proteomes" id="UP000600918"/>
    </source>
</evidence>
<protein>
    <submittedName>
        <fullName evidence="2">Uncharacterized protein</fullName>
    </submittedName>
</protein>
<proteinExistence type="predicted"/>
<feature type="region of interest" description="Disordered" evidence="1">
    <location>
        <begin position="32"/>
        <end position="81"/>
    </location>
</feature>
<dbReference type="Proteomes" id="UP000600918">
    <property type="component" value="Unassembled WGS sequence"/>
</dbReference>
<organism evidence="2 3">
    <name type="scientific">Vespula pensylvanica</name>
    <name type="common">Western yellow jacket</name>
    <name type="synonym">Wasp</name>
    <dbReference type="NCBI Taxonomy" id="30213"/>
    <lineage>
        <taxon>Eukaryota</taxon>
        <taxon>Metazoa</taxon>
        <taxon>Ecdysozoa</taxon>
        <taxon>Arthropoda</taxon>
        <taxon>Hexapoda</taxon>
        <taxon>Insecta</taxon>
        <taxon>Pterygota</taxon>
        <taxon>Neoptera</taxon>
        <taxon>Endopterygota</taxon>
        <taxon>Hymenoptera</taxon>
        <taxon>Apocrita</taxon>
        <taxon>Aculeata</taxon>
        <taxon>Vespoidea</taxon>
        <taxon>Vespidae</taxon>
        <taxon>Vespinae</taxon>
        <taxon>Vespula</taxon>
    </lineage>
</organism>
<evidence type="ECO:0000256" key="1">
    <source>
        <dbReference type="SAM" id="MobiDB-lite"/>
    </source>
</evidence>
<feature type="compositionally biased region" description="Low complexity" evidence="1">
    <location>
        <begin position="33"/>
        <end position="49"/>
    </location>
</feature>
<name>A0A834NZ64_VESPE</name>
<dbReference type="AlphaFoldDB" id="A0A834NZ64"/>
<keyword evidence="3" id="KW-1185">Reference proteome</keyword>
<evidence type="ECO:0000313" key="2">
    <source>
        <dbReference type="EMBL" id="KAF7421924.1"/>
    </source>
</evidence>
<sequence>MPRSERIQIVSSLRFASSSSGLTLRDDTFLSGTAATGNSSSNRSGRNASEALRVARRIVGPKERMADDKTERERGTKTREW</sequence>
<comment type="caution">
    <text evidence="2">The sequence shown here is derived from an EMBL/GenBank/DDBJ whole genome shotgun (WGS) entry which is preliminary data.</text>
</comment>